<keyword evidence="2" id="KW-1185">Reference proteome</keyword>
<name>A0AAV9ZQY3_9AGAR</name>
<dbReference type="EMBL" id="JAWWNJ010000122">
    <property type="protein sequence ID" value="KAK6988558.1"/>
    <property type="molecule type" value="Genomic_DNA"/>
</dbReference>
<dbReference type="Proteomes" id="UP001362999">
    <property type="component" value="Unassembled WGS sequence"/>
</dbReference>
<proteinExistence type="predicted"/>
<protein>
    <recommendedName>
        <fullName evidence="3">Reverse transcriptase domain-containing protein</fullName>
    </recommendedName>
</protein>
<dbReference type="AlphaFoldDB" id="A0AAV9ZQY3"/>
<dbReference type="PANTHER" id="PTHR33481:SF1">
    <property type="entry name" value="ENDONUCLEASE_EXONUCLEASE_PHOSPHATASE DOMAIN-CONTAINING PROTEIN-RELATED"/>
    <property type="match status" value="1"/>
</dbReference>
<accession>A0AAV9ZQY3</accession>
<gene>
    <name evidence="1" type="ORF">R3P38DRAFT_2573310</name>
</gene>
<evidence type="ECO:0008006" key="3">
    <source>
        <dbReference type="Google" id="ProtNLM"/>
    </source>
</evidence>
<organism evidence="1 2">
    <name type="scientific">Favolaschia claudopus</name>
    <dbReference type="NCBI Taxonomy" id="2862362"/>
    <lineage>
        <taxon>Eukaryota</taxon>
        <taxon>Fungi</taxon>
        <taxon>Dikarya</taxon>
        <taxon>Basidiomycota</taxon>
        <taxon>Agaricomycotina</taxon>
        <taxon>Agaricomycetes</taxon>
        <taxon>Agaricomycetidae</taxon>
        <taxon>Agaricales</taxon>
        <taxon>Marasmiineae</taxon>
        <taxon>Mycenaceae</taxon>
        <taxon>Favolaschia</taxon>
    </lineage>
</organism>
<evidence type="ECO:0000313" key="2">
    <source>
        <dbReference type="Proteomes" id="UP001362999"/>
    </source>
</evidence>
<comment type="caution">
    <text evidence="1">The sequence shown here is derived from an EMBL/GenBank/DDBJ whole genome shotgun (WGS) entry which is preliminary data.</text>
</comment>
<reference evidence="1 2" key="1">
    <citation type="journal article" date="2024" name="J Genomics">
        <title>Draft genome sequencing and assembly of Favolaschia claudopus CIRM-BRFM 2984 isolated from oak limbs.</title>
        <authorList>
            <person name="Navarro D."/>
            <person name="Drula E."/>
            <person name="Chaduli D."/>
            <person name="Cazenave R."/>
            <person name="Ahrendt S."/>
            <person name="Wang J."/>
            <person name="Lipzen A."/>
            <person name="Daum C."/>
            <person name="Barry K."/>
            <person name="Grigoriev I.V."/>
            <person name="Favel A."/>
            <person name="Rosso M.N."/>
            <person name="Martin F."/>
        </authorList>
    </citation>
    <scope>NUCLEOTIDE SEQUENCE [LARGE SCALE GENOMIC DNA]</scope>
    <source>
        <strain evidence="1 2">CIRM-BRFM 2984</strain>
    </source>
</reference>
<dbReference type="PANTHER" id="PTHR33481">
    <property type="entry name" value="REVERSE TRANSCRIPTASE"/>
    <property type="match status" value="1"/>
</dbReference>
<feature type="non-terminal residue" evidence="1">
    <location>
        <position position="315"/>
    </location>
</feature>
<evidence type="ECO:0000313" key="1">
    <source>
        <dbReference type="EMBL" id="KAK6988558.1"/>
    </source>
</evidence>
<sequence>MRARRVPTELIEFYRHDLAGQSTRLKFDDFLSAPYIIENGIGQGAPSSGTLYPYYNAPLIEVATDHRKSASEAYYDDVLLLAAAPTYSECDEILDPMGVSSRAWSRTHNSGFEESKFGVMRMHAQGRTDEKIPYNWNGTLIPHSDHIKYLGILLDEKLNFKLQAEAAATKGLKVLLACNRLTRSSFGLPHKYVKRLYESVVIPKMTYALDTWYTPIYTPPGSAHRRGSVGFSRRLGKVQRLAGILITGALRTTANDYLDLHAHNIPIEIRLNQICHKAALRICTLPPSHPLHPIATRAARFHGIRRHRSSLHNLM</sequence>